<keyword evidence="3" id="KW-1185">Reference proteome</keyword>
<evidence type="ECO:0000313" key="3">
    <source>
        <dbReference type="Proteomes" id="UP000185544"/>
    </source>
</evidence>
<dbReference type="AlphaFoldDB" id="A0A1L6MWR6"/>
<dbReference type="KEGG" id="pabo:BCY86_04345"/>
<reference evidence="2 3" key="1">
    <citation type="submission" date="2016-08" db="EMBL/GenBank/DDBJ databases">
        <title>Identification and validation of antigenic proteins from Pajaroellobacter abortibovis using de-novo genome sequence assembly and reverse vaccinology.</title>
        <authorList>
            <person name="Welly B.T."/>
            <person name="Miller M.R."/>
            <person name="Stott J.L."/>
            <person name="Blanchard M.T."/>
            <person name="Islas-Trejo A.D."/>
            <person name="O'Rourke S.M."/>
            <person name="Young A.E."/>
            <person name="Medrano J.F."/>
            <person name="Van Eenennaam A.L."/>
        </authorList>
    </citation>
    <scope>NUCLEOTIDE SEQUENCE [LARGE SCALE GENOMIC DNA]</scope>
    <source>
        <strain evidence="2 3">BTF92-0548A/99-0131</strain>
    </source>
</reference>
<name>A0A1L6MWR6_9BACT</name>
<gene>
    <name evidence="2" type="ORF">BCY86_04345</name>
</gene>
<evidence type="ECO:0000256" key="1">
    <source>
        <dbReference type="SAM" id="MobiDB-lite"/>
    </source>
</evidence>
<dbReference type="STRING" id="1882918.BCY86_04345"/>
<dbReference type="EMBL" id="CP016908">
    <property type="protein sequence ID" value="APR99999.1"/>
    <property type="molecule type" value="Genomic_DNA"/>
</dbReference>
<dbReference type="Proteomes" id="UP000185544">
    <property type="component" value="Chromosome"/>
</dbReference>
<accession>A0A1L6MWR6</accession>
<feature type="compositionally biased region" description="Polar residues" evidence="1">
    <location>
        <begin position="64"/>
        <end position="73"/>
    </location>
</feature>
<protein>
    <submittedName>
        <fullName evidence="2">Uncharacterized protein</fullName>
    </submittedName>
</protein>
<sequence>MSYKNLSFSLKWIIGKFMKFIFQSQLLLPLVVGIIFAAGCGDDSFSSRLNKRNVDNRIEDLTKKQSSSSNDYNVPNKKRGGSNASSGNNGKQAQDPQLDPHQEMINLKDFFHFFAQLACEKADECLSSEEKKGWGLEQTKGVLKHLKI</sequence>
<evidence type="ECO:0000313" key="2">
    <source>
        <dbReference type="EMBL" id="APR99999.1"/>
    </source>
</evidence>
<dbReference type="RefSeq" id="WP_075276666.1">
    <property type="nucleotide sequence ID" value="NZ_CP016908.1"/>
</dbReference>
<feature type="compositionally biased region" description="Low complexity" evidence="1">
    <location>
        <begin position="81"/>
        <end position="91"/>
    </location>
</feature>
<feature type="region of interest" description="Disordered" evidence="1">
    <location>
        <begin position="60"/>
        <end position="99"/>
    </location>
</feature>
<proteinExistence type="predicted"/>
<organism evidence="2 3">
    <name type="scientific">Pajaroellobacter abortibovis</name>
    <dbReference type="NCBI Taxonomy" id="1882918"/>
    <lineage>
        <taxon>Bacteria</taxon>
        <taxon>Pseudomonadati</taxon>
        <taxon>Myxococcota</taxon>
        <taxon>Polyangia</taxon>
        <taxon>Polyangiales</taxon>
        <taxon>Polyangiaceae</taxon>
    </lineage>
</organism>